<dbReference type="Proteomes" id="UP000547674">
    <property type="component" value="Unassembled WGS sequence"/>
</dbReference>
<feature type="signal peptide" evidence="1">
    <location>
        <begin position="1"/>
        <end position="23"/>
    </location>
</feature>
<feature type="domain" description="Amidohydrolase 3" evidence="2">
    <location>
        <begin position="364"/>
        <end position="420"/>
    </location>
</feature>
<accession>A0A7Y2EDG7</accession>
<keyword evidence="1" id="KW-0732">Signal</keyword>
<evidence type="ECO:0000313" key="4">
    <source>
        <dbReference type="Proteomes" id="UP000547674"/>
    </source>
</evidence>
<evidence type="ECO:0000256" key="1">
    <source>
        <dbReference type="SAM" id="SignalP"/>
    </source>
</evidence>
<organism evidence="3 4">
    <name type="scientific">Eiseniibacteriota bacterium</name>
    <dbReference type="NCBI Taxonomy" id="2212470"/>
    <lineage>
        <taxon>Bacteria</taxon>
        <taxon>Candidatus Eiseniibacteriota</taxon>
    </lineage>
</organism>
<keyword evidence="3" id="KW-0378">Hydrolase</keyword>
<dbReference type="PANTHER" id="PTHR43135:SF3">
    <property type="entry name" value="ALPHA-D-RIBOSE 1-METHYLPHOSPHONATE 5-TRIPHOSPHATE DIPHOSPHATASE"/>
    <property type="match status" value="1"/>
</dbReference>
<dbReference type="SUPFAM" id="SSF51338">
    <property type="entry name" value="Composite domain of metallo-dependent hydrolases"/>
    <property type="match status" value="1"/>
</dbReference>
<evidence type="ECO:0000313" key="3">
    <source>
        <dbReference type="EMBL" id="NNF07965.1"/>
    </source>
</evidence>
<dbReference type="Pfam" id="PF07969">
    <property type="entry name" value="Amidohydro_3"/>
    <property type="match status" value="1"/>
</dbReference>
<dbReference type="InterPro" id="IPR013108">
    <property type="entry name" value="Amidohydro_3"/>
</dbReference>
<name>A0A7Y2EDG7_UNCEI</name>
<protein>
    <submittedName>
        <fullName evidence="3">Amidohydrolase family protein</fullName>
    </submittedName>
</protein>
<gene>
    <name evidence="3" type="ORF">HKN21_14470</name>
</gene>
<dbReference type="GO" id="GO:0016810">
    <property type="term" value="F:hydrolase activity, acting on carbon-nitrogen (but not peptide) bonds"/>
    <property type="evidence" value="ECO:0007669"/>
    <property type="project" value="InterPro"/>
</dbReference>
<dbReference type="AlphaFoldDB" id="A0A7Y2EDG7"/>
<dbReference type="InterPro" id="IPR051781">
    <property type="entry name" value="Metallo-dep_Hydrolase"/>
</dbReference>
<sequence>MSRLLHRALLCALFSLIPTSLLAQGPVYTPNVHALTNVRIVTSPGRTIEQGTVVVRDGLIEAVGANVAIPDDAQVWELDSLTVYAGLIDPAMEVKLPKADDEDDLANLDHHLSVVKSQTLLATGMPFKASDREARRAVGITTARMLSNQGAFRGEAAIANLGKGDLSYNLIEGEAGQVAAFSTAKGGGYPGSLMGVVAVMRQTLHDAQWYNQAMTSFEANPRGLKRPEQNAALEALRSVASGQEELLFITDDVLDLLRAHELAAELGLSLSYIGSGEEYKRIDEVKTMASQLVLPVHFPKAPGVSGEEGKDLSVSLEKLRHWDNAPKNPTAVYDAGIEFAFTAHGLKDIGKFREKVSEAIQAGLPHDAALASCTTVPAKMLGLSEQMGRVETGMVANLVVTDGAIFDPDTKVRAVWVDGNRFEVQKIEKPEGDPRGTWDYVALAGGAEYPGTVILGGELGALTATVVAMDEEIPAEATQSGSTVSVVFSMMGGQFTLDLNINGDNADGSGSSPFGDFSLTATRVKKHSDSKPGNGGLDR</sequence>
<evidence type="ECO:0000259" key="2">
    <source>
        <dbReference type="Pfam" id="PF07969"/>
    </source>
</evidence>
<reference evidence="3 4" key="1">
    <citation type="submission" date="2020-03" db="EMBL/GenBank/DDBJ databases">
        <title>Metabolic flexibility allows generalist bacteria to become dominant in a frequently disturbed ecosystem.</title>
        <authorList>
            <person name="Chen Y.-J."/>
            <person name="Leung P.M."/>
            <person name="Bay S.K."/>
            <person name="Hugenholtz P."/>
            <person name="Kessler A.J."/>
            <person name="Shelley G."/>
            <person name="Waite D.W."/>
            <person name="Cook P.L."/>
            <person name="Greening C."/>
        </authorList>
    </citation>
    <scope>NUCLEOTIDE SEQUENCE [LARGE SCALE GENOMIC DNA]</scope>
    <source>
        <strain evidence="3">SS_bin_28</strain>
    </source>
</reference>
<dbReference type="Gene3D" id="3.20.20.140">
    <property type="entry name" value="Metal-dependent hydrolases"/>
    <property type="match status" value="1"/>
</dbReference>
<dbReference type="EMBL" id="JABDJR010000584">
    <property type="protein sequence ID" value="NNF07965.1"/>
    <property type="molecule type" value="Genomic_DNA"/>
</dbReference>
<dbReference type="PANTHER" id="PTHR43135">
    <property type="entry name" value="ALPHA-D-RIBOSE 1-METHYLPHOSPHONATE 5-TRIPHOSPHATE DIPHOSPHATASE"/>
    <property type="match status" value="1"/>
</dbReference>
<proteinExistence type="predicted"/>
<feature type="chain" id="PRO_5031240249" evidence="1">
    <location>
        <begin position="24"/>
        <end position="539"/>
    </location>
</feature>
<comment type="caution">
    <text evidence="3">The sequence shown here is derived from an EMBL/GenBank/DDBJ whole genome shotgun (WGS) entry which is preliminary data.</text>
</comment>
<dbReference type="InterPro" id="IPR011059">
    <property type="entry name" value="Metal-dep_hydrolase_composite"/>
</dbReference>